<dbReference type="EMBL" id="OZ075134">
    <property type="protein sequence ID" value="CAL4995392.1"/>
    <property type="molecule type" value="Genomic_DNA"/>
</dbReference>
<accession>A0ABC9B8G1</accession>
<dbReference type="Pfam" id="PF07893">
    <property type="entry name" value="DUF1668"/>
    <property type="match status" value="1"/>
</dbReference>
<name>A0ABC9B8G1_9POAL</name>
<protein>
    <submittedName>
        <fullName evidence="1">Uncharacterized protein</fullName>
    </submittedName>
</protein>
<gene>
    <name evidence="1" type="ORF">URODEC1_LOCUS62330</name>
</gene>
<dbReference type="InterPro" id="IPR012871">
    <property type="entry name" value="DUF1668_ORYSA"/>
</dbReference>
<evidence type="ECO:0000313" key="2">
    <source>
        <dbReference type="Proteomes" id="UP001497457"/>
    </source>
</evidence>
<evidence type="ECO:0000313" key="1">
    <source>
        <dbReference type="EMBL" id="CAL4995392.1"/>
    </source>
</evidence>
<proteinExistence type="predicted"/>
<dbReference type="AlphaFoldDB" id="A0ABC9B8G1"/>
<dbReference type="Proteomes" id="UP001497457">
    <property type="component" value="Chromosome 24b"/>
</dbReference>
<reference evidence="2" key="1">
    <citation type="submission" date="2024-06" db="EMBL/GenBank/DDBJ databases">
        <authorList>
            <person name="Ryan C."/>
        </authorList>
    </citation>
    <scope>NUCLEOTIDE SEQUENCE [LARGE SCALE GENOMIC DNA]</scope>
</reference>
<dbReference type="PANTHER" id="PTHR33085:SF129">
    <property type="entry name" value="OS04G0426500 PROTEIN"/>
    <property type="match status" value="1"/>
</dbReference>
<sequence length="407" mass="44774">MSHRRRLLNLVMGNKATGVCTLYHIDLHSPKNNLFYPTAAAAAAKDPSSSSTSLKKMKRIRPGEPRLSFQSMPPANSHLPGRWFDCAALSESKTVFLDYHSRGGSIYDDDARCVVTLPTLHASKWFPICLAAAGAAAGDKDPGGDDNIFVVGSGHSMYPAGDDANSRFQFQAMVHRKDWHPALSYVNKWRCDDLPPPPYVGDEGYRKTMIGSYGIVGAGLVFVSTEGIGTYCFDMPTRTWTKAGDWALPFSGKVEHLPELGVLVGFPTWEEDQRVCASPLPWTVSATVDGRRPELCKDSASLQPPYAWKRVMKQEPRLVSLGSGKLCAVQFFESKKDSCRSCGREDVDKRFAVFTGLEVVRAGEDDGGGNGKGGGSRSIRVVRHKSKRYMLPHDDDDLHNIFIKSVL</sequence>
<dbReference type="PANTHER" id="PTHR33085">
    <property type="entry name" value="OS12G0113100 PROTEIN-RELATED"/>
    <property type="match status" value="1"/>
</dbReference>
<keyword evidence="2" id="KW-1185">Reference proteome</keyword>
<organism evidence="1 2">
    <name type="scientific">Urochloa decumbens</name>
    <dbReference type="NCBI Taxonomy" id="240449"/>
    <lineage>
        <taxon>Eukaryota</taxon>
        <taxon>Viridiplantae</taxon>
        <taxon>Streptophyta</taxon>
        <taxon>Embryophyta</taxon>
        <taxon>Tracheophyta</taxon>
        <taxon>Spermatophyta</taxon>
        <taxon>Magnoliopsida</taxon>
        <taxon>Liliopsida</taxon>
        <taxon>Poales</taxon>
        <taxon>Poaceae</taxon>
        <taxon>PACMAD clade</taxon>
        <taxon>Panicoideae</taxon>
        <taxon>Panicodae</taxon>
        <taxon>Paniceae</taxon>
        <taxon>Melinidinae</taxon>
        <taxon>Urochloa</taxon>
    </lineage>
</organism>
<reference evidence="1 2" key="2">
    <citation type="submission" date="2024-10" db="EMBL/GenBank/DDBJ databases">
        <authorList>
            <person name="Ryan C."/>
        </authorList>
    </citation>
    <scope>NUCLEOTIDE SEQUENCE [LARGE SCALE GENOMIC DNA]</scope>
</reference>